<dbReference type="EMBL" id="LXFE01000728">
    <property type="protein sequence ID" value="OLL24574.1"/>
    <property type="molecule type" value="Genomic_DNA"/>
</dbReference>
<keyword evidence="1" id="KW-0812">Transmembrane</keyword>
<gene>
    <name evidence="2" type="ORF">NEOLI_004812</name>
</gene>
<comment type="caution">
    <text evidence="2">The sequence shown here is derived from an EMBL/GenBank/DDBJ whole genome shotgun (WGS) entry which is preliminary data.</text>
</comment>
<evidence type="ECO:0000256" key="1">
    <source>
        <dbReference type="SAM" id="Phobius"/>
    </source>
</evidence>
<evidence type="ECO:0000313" key="2">
    <source>
        <dbReference type="EMBL" id="OLL24574.1"/>
    </source>
</evidence>
<proteinExistence type="predicted"/>
<dbReference type="AlphaFoldDB" id="A0A1U7LPJ6"/>
<dbReference type="Proteomes" id="UP000186594">
    <property type="component" value="Unassembled WGS sequence"/>
</dbReference>
<name>A0A1U7LPJ6_NEOID</name>
<organism evidence="2 3">
    <name type="scientific">Neolecta irregularis (strain DAH-3)</name>
    <dbReference type="NCBI Taxonomy" id="1198029"/>
    <lineage>
        <taxon>Eukaryota</taxon>
        <taxon>Fungi</taxon>
        <taxon>Dikarya</taxon>
        <taxon>Ascomycota</taxon>
        <taxon>Taphrinomycotina</taxon>
        <taxon>Neolectales</taxon>
        <taxon>Neolectaceae</taxon>
        <taxon>Neolecta</taxon>
    </lineage>
</organism>
<keyword evidence="1" id="KW-1133">Transmembrane helix</keyword>
<keyword evidence="3" id="KW-1185">Reference proteome</keyword>
<reference evidence="2 3" key="1">
    <citation type="submission" date="2016-04" db="EMBL/GenBank/DDBJ databases">
        <title>Evolutionary innovation and constraint leading to complex multicellularity in the Ascomycota.</title>
        <authorList>
            <person name="Cisse O."/>
            <person name="Nguyen A."/>
            <person name="Hewitt D.A."/>
            <person name="Jedd G."/>
            <person name="Stajich J.E."/>
        </authorList>
    </citation>
    <scope>NUCLEOTIDE SEQUENCE [LARGE SCALE GENOMIC DNA]</scope>
    <source>
        <strain evidence="2 3">DAH-3</strain>
    </source>
</reference>
<keyword evidence="1" id="KW-0472">Membrane</keyword>
<accession>A0A1U7LPJ6</accession>
<sequence length="105" mass="11932">MSANEEQLQLLDSMHIDAVTDVLLVYSVAFLSYLCGCFILMWLTGDVLFLIHVYECPKEMPANDSLEGNELEMQVDAEAFELGNLLEEGETDEEDLKKHQELAFE</sequence>
<protein>
    <submittedName>
        <fullName evidence="2">Uncharacterized protein</fullName>
    </submittedName>
</protein>
<evidence type="ECO:0000313" key="3">
    <source>
        <dbReference type="Proteomes" id="UP000186594"/>
    </source>
</evidence>
<feature type="transmembrane region" description="Helical" evidence="1">
    <location>
        <begin position="23"/>
        <end position="51"/>
    </location>
</feature>